<dbReference type="CDD" id="cd02440">
    <property type="entry name" value="AdoMet_MTases"/>
    <property type="match status" value="1"/>
</dbReference>
<evidence type="ECO:0000259" key="1">
    <source>
        <dbReference type="Pfam" id="PF13649"/>
    </source>
</evidence>
<dbReference type="InterPro" id="IPR029063">
    <property type="entry name" value="SAM-dependent_MTases_sf"/>
</dbReference>
<evidence type="ECO:0000313" key="2">
    <source>
        <dbReference type="EMBL" id="MCE3531164.1"/>
    </source>
</evidence>
<dbReference type="Gene3D" id="3.40.50.150">
    <property type="entry name" value="Vaccinia Virus protein VP39"/>
    <property type="match status" value="1"/>
</dbReference>
<dbReference type="SUPFAM" id="SSF53335">
    <property type="entry name" value="S-adenosyl-L-methionine-dependent methyltransferases"/>
    <property type="match status" value="1"/>
</dbReference>
<keyword evidence="3" id="KW-1185">Reference proteome</keyword>
<accession>A0ABS8X2M2</accession>
<dbReference type="Proteomes" id="UP001320170">
    <property type="component" value="Unassembled WGS sequence"/>
</dbReference>
<comment type="caution">
    <text evidence="2">The sequence shown here is derived from an EMBL/GenBank/DDBJ whole genome shotgun (WGS) entry which is preliminary data.</text>
</comment>
<sequence>MSNKSLDTYLSLCTQVYDLSKPLPPSDAWNFYLSYARETEGPILEPMCGTGRFLLPMLKEGFTIEGFDASQSMLDALHTKAKAQQLNPLVWHGYLEALSQAKQYGLIFIPSGSFGLIVDLAVVKHALKMIYHHLKDDGIFVFETETLNALPKELGIWRGSRWYRGDGQMILLSQLAMLEEKTVCYSIGKYELIEANQLIKTEIEEYKIRLYDDPTLLLNLLHEIGFRTIRLMKAFDRAASPDKQDETILYECRK</sequence>
<proteinExistence type="predicted"/>
<feature type="domain" description="Methyltransferase" evidence="1">
    <location>
        <begin position="43"/>
        <end position="138"/>
    </location>
</feature>
<gene>
    <name evidence="2" type="ORF">LXO92_02090</name>
</gene>
<dbReference type="GO" id="GO:0008168">
    <property type="term" value="F:methyltransferase activity"/>
    <property type="evidence" value="ECO:0007669"/>
    <property type="project" value="UniProtKB-KW"/>
</dbReference>
<dbReference type="Pfam" id="PF13649">
    <property type="entry name" value="Methyltransf_25"/>
    <property type="match status" value="1"/>
</dbReference>
<organism evidence="2 3">
    <name type="scientific">Legionella resiliens</name>
    <dbReference type="NCBI Taxonomy" id="2905958"/>
    <lineage>
        <taxon>Bacteria</taxon>
        <taxon>Pseudomonadati</taxon>
        <taxon>Pseudomonadota</taxon>
        <taxon>Gammaproteobacteria</taxon>
        <taxon>Legionellales</taxon>
        <taxon>Legionellaceae</taxon>
        <taxon>Legionella</taxon>
    </lineage>
</organism>
<evidence type="ECO:0000313" key="3">
    <source>
        <dbReference type="Proteomes" id="UP001320170"/>
    </source>
</evidence>
<dbReference type="EMBL" id="JAJTND010000001">
    <property type="protein sequence ID" value="MCE3531164.1"/>
    <property type="molecule type" value="Genomic_DNA"/>
</dbReference>
<protein>
    <submittedName>
        <fullName evidence="2">Class I SAM-dependent methyltransferase</fullName>
    </submittedName>
</protein>
<dbReference type="Gene3D" id="2.20.25.110">
    <property type="entry name" value="S-adenosyl-L-methionine-dependent methyltransferases"/>
    <property type="match status" value="1"/>
</dbReference>
<dbReference type="GO" id="GO:0032259">
    <property type="term" value="P:methylation"/>
    <property type="evidence" value="ECO:0007669"/>
    <property type="project" value="UniProtKB-KW"/>
</dbReference>
<dbReference type="InterPro" id="IPR041698">
    <property type="entry name" value="Methyltransf_25"/>
</dbReference>
<dbReference type="RefSeq" id="WP_182351105.1">
    <property type="nucleotide sequence ID" value="NZ_JAJSPM010000001.1"/>
</dbReference>
<reference evidence="2 3" key="1">
    <citation type="journal article" date="2024" name="Pathogens">
        <title>Characterization of a Novel Species of Legionella Isolated from a Healthcare Facility: Legionella resiliens sp. nov.</title>
        <authorList>
            <person name="Cristino S."/>
            <person name="Pascale M.R."/>
            <person name="Marino F."/>
            <person name="Derelitto C."/>
            <person name="Salaris S."/>
            <person name="Orsini M."/>
            <person name="Squarzoni S."/>
            <person name="Grottola A."/>
            <person name="Girolamini L."/>
        </authorList>
    </citation>
    <scope>NUCLEOTIDE SEQUENCE [LARGE SCALE GENOMIC DNA]</scope>
    <source>
        <strain evidence="2 3">8cVS16</strain>
    </source>
</reference>
<keyword evidence="2" id="KW-0489">Methyltransferase</keyword>
<keyword evidence="2" id="KW-0808">Transferase</keyword>
<name>A0ABS8X2M2_9GAMM</name>